<dbReference type="KEGG" id="vg:29059227"/>
<protein>
    <submittedName>
        <fullName evidence="1">Uncharacterized protein</fullName>
    </submittedName>
</protein>
<dbReference type="GeneID" id="29059227"/>
<reference evidence="1 2" key="1">
    <citation type="submission" date="2016-04" db="EMBL/GenBank/DDBJ databases">
        <title>Comparative genomics of Morganella phages MP1 and MP2 define new clades among the T4 and T7-like Viruses.</title>
        <authorList>
            <person name="Pinto G."/>
            <person name="Oliveira A."/>
            <person name="Malgorzata L."/>
            <person name="Kropinski A."/>
            <person name="Azeredo J."/>
        </authorList>
    </citation>
    <scope>NUCLEOTIDE SEQUENCE [LARGE SCALE GENOMIC DNA]</scope>
</reference>
<organism evidence="1 2">
    <name type="scientific">Morganella phage vB_MmoM_MP1</name>
    <dbReference type="NCBI Taxonomy" id="1852628"/>
    <lineage>
        <taxon>Viruses</taxon>
        <taxon>Duplodnaviria</taxon>
        <taxon>Heunggongvirae</taxon>
        <taxon>Uroviricota</taxon>
        <taxon>Caudoviricetes</taxon>
        <taxon>Pantevenvirales</taxon>
        <taxon>Straboviridae</taxon>
        <taxon>Gualtarvirus</taxon>
        <taxon>Gualtarvirus mp1</taxon>
    </lineage>
</organism>
<name>A0A192YAJ4_9CAUD</name>
<dbReference type="Proteomes" id="UP000203816">
    <property type="component" value="Segment"/>
</dbReference>
<sequence>MEGENISLIFTPILGPDETLTSLNIINSPVVDGIIVEDNKVNGSYNNIFDLGNDSLMYRDGDEFKSASSWDDLPDKNTVDLYLWKAPSVLEKTYSYVVKMDYVLKDNTAEPPTSTPKTMTKTYHQTVKGNWDIWARKLRNYVVR</sequence>
<keyword evidence="2" id="KW-1185">Reference proteome</keyword>
<dbReference type="RefSeq" id="YP_009280003.1">
    <property type="nucleotide sequence ID" value="NC_031020.1"/>
</dbReference>
<proteinExistence type="predicted"/>
<dbReference type="EMBL" id="KX078569">
    <property type="protein sequence ID" value="ANM46518.1"/>
    <property type="molecule type" value="Genomic_DNA"/>
</dbReference>
<dbReference type="OrthoDB" id="14738at10239"/>
<evidence type="ECO:0000313" key="1">
    <source>
        <dbReference type="EMBL" id="ANM46518.1"/>
    </source>
</evidence>
<evidence type="ECO:0000313" key="2">
    <source>
        <dbReference type="Proteomes" id="UP000203816"/>
    </source>
</evidence>
<accession>A0A192YAJ4</accession>
<gene>
    <name evidence="1" type="ORF">MP1_gp0145</name>
</gene>